<dbReference type="GO" id="GO:0016779">
    <property type="term" value="F:nucleotidyltransferase activity"/>
    <property type="evidence" value="ECO:0007669"/>
    <property type="project" value="UniProtKB-KW"/>
</dbReference>
<reference evidence="3 4" key="1">
    <citation type="journal article" date="2016" name="Int. J. Syst. Evol. Microbiol.">
        <title>Labrenzia salina sp. nov., isolated from the rhizosphere of the halophyte Arthrocnemum macrostachyum.</title>
        <authorList>
            <person name="Camacho M."/>
            <person name="Redondo-Gomez S."/>
            <person name="Rodriguez-Llorente I."/>
            <person name="Rohde M."/>
            <person name="Sproer C."/>
            <person name="Schumann P."/>
            <person name="Klenk H.P."/>
            <person name="Montero-Calasanz M.D.C."/>
        </authorList>
    </citation>
    <scope>NUCLEOTIDE SEQUENCE [LARGE SCALE GENOMIC DNA]</scope>
    <source>
        <strain evidence="3 4">DSM 29163</strain>
    </source>
</reference>
<keyword evidence="3" id="KW-0808">Transferase</keyword>
<comment type="caution">
    <text evidence="3">The sequence shown here is derived from an EMBL/GenBank/DDBJ whole genome shotgun (WGS) entry which is preliminary data.</text>
</comment>
<dbReference type="EMBL" id="JAPEVI010000003">
    <property type="protein sequence ID" value="MCX2722733.1"/>
    <property type="molecule type" value="Genomic_DNA"/>
</dbReference>
<evidence type="ECO:0000256" key="1">
    <source>
        <dbReference type="SAM" id="MobiDB-lite"/>
    </source>
</evidence>
<gene>
    <name evidence="3" type="ORF">ON753_10115</name>
</gene>
<keyword evidence="2" id="KW-0812">Transmembrane</keyword>
<evidence type="ECO:0000256" key="2">
    <source>
        <dbReference type="SAM" id="Phobius"/>
    </source>
</evidence>
<accession>A0ABT3R0J5</accession>
<evidence type="ECO:0000313" key="3">
    <source>
        <dbReference type="EMBL" id="MCX2722733.1"/>
    </source>
</evidence>
<dbReference type="Proteomes" id="UP001300261">
    <property type="component" value="Unassembled WGS sequence"/>
</dbReference>
<name>A0ABT3R0J5_9HYPH</name>
<keyword evidence="2" id="KW-1133">Transmembrane helix</keyword>
<sequence>MRSDNTFEPTGRKATVKPFAVQTKAVDPTIHLRMAAIFVLALLTMIAAGVMSMHPSSASQAENLANPPAQGLATTKSDRIASAPSTNTCASQAWGAWSDDCAAVLGGANKVRTVSFVTVEKAAPSVNETILARYPTAR</sequence>
<keyword evidence="3" id="KW-0548">Nucleotidyltransferase</keyword>
<feature type="region of interest" description="Disordered" evidence="1">
    <location>
        <begin position="57"/>
        <end position="84"/>
    </location>
</feature>
<dbReference type="RefSeq" id="WP_265962389.1">
    <property type="nucleotide sequence ID" value="NZ_JAPEVI010000003.1"/>
</dbReference>
<proteinExistence type="predicted"/>
<evidence type="ECO:0000313" key="4">
    <source>
        <dbReference type="Proteomes" id="UP001300261"/>
    </source>
</evidence>
<keyword evidence="4" id="KW-1185">Reference proteome</keyword>
<organism evidence="3 4">
    <name type="scientific">Roseibium salinum</name>
    <dbReference type="NCBI Taxonomy" id="1604349"/>
    <lineage>
        <taxon>Bacteria</taxon>
        <taxon>Pseudomonadati</taxon>
        <taxon>Pseudomonadota</taxon>
        <taxon>Alphaproteobacteria</taxon>
        <taxon>Hyphomicrobiales</taxon>
        <taxon>Stappiaceae</taxon>
        <taxon>Roseibium</taxon>
    </lineage>
</organism>
<keyword evidence="2" id="KW-0472">Membrane</keyword>
<feature type="transmembrane region" description="Helical" evidence="2">
    <location>
        <begin position="30"/>
        <end position="50"/>
    </location>
</feature>
<protein>
    <submittedName>
        <fullName evidence="3">Phosphopantetheine adenylyltransferase</fullName>
    </submittedName>
</protein>